<protein>
    <recommendedName>
        <fullName evidence="1">RasGAP protein C-terminal domain-containing protein</fullName>
    </recommendedName>
</protein>
<keyword evidence="3" id="KW-1185">Reference proteome</keyword>
<proteinExistence type="predicted"/>
<dbReference type="AlphaFoldDB" id="A0A8J4WCI9"/>
<evidence type="ECO:0000259" key="1">
    <source>
        <dbReference type="Pfam" id="PF03836"/>
    </source>
</evidence>
<dbReference type="Proteomes" id="UP000748531">
    <property type="component" value="Unassembled WGS sequence"/>
</dbReference>
<comment type="caution">
    <text evidence="2">The sequence shown here is derived from an EMBL/GenBank/DDBJ whole genome shotgun (WGS) entry which is preliminary data.</text>
</comment>
<evidence type="ECO:0000313" key="2">
    <source>
        <dbReference type="EMBL" id="KAF5394596.1"/>
    </source>
</evidence>
<feature type="domain" description="RasGAP protein C-terminal" evidence="1">
    <location>
        <begin position="249"/>
        <end position="334"/>
    </location>
</feature>
<evidence type="ECO:0000313" key="3">
    <source>
        <dbReference type="Proteomes" id="UP000748531"/>
    </source>
</evidence>
<reference evidence="2" key="1">
    <citation type="submission" date="2019-05" db="EMBL/GenBank/DDBJ databases">
        <title>Annotation for the trematode Paragonimus heterotremus.</title>
        <authorList>
            <person name="Choi Y.-J."/>
        </authorList>
    </citation>
    <scope>NUCLEOTIDE SEQUENCE</scope>
    <source>
        <strain evidence="2">LC</strain>
    </source>
</reference>
<sequence length="341" mass="37939">MSPLNHDIVGKADSPKFILHSSQPLMINPVPTTDIQTIQGYLYGASVASLTSADCLPLPLRPCHIYWPTQSQSGCNTCQSELIFRSHYLTASLARGAVNSQSSTTSSLSTSTLSSLHVTQSESDAECTRNVCTFDWLEARRLLTRLIRNVKDAAIMSDLHRTHPPPKPNTYQTLMSWIQDLELWLTQEMQTQAEEHKAIMRETVTSNNAANLFKFRPPDLQSTTSFPMDTPAVIGKLVHPTTIQSSLHKLTQTINRLCAAGLLSNSNGYNELVINVAKDICHLRSPCQLSEWNRLASSLRQILNQIHSETQALDQQATVYAAHALDCLVPLNKATNMLRYQ</sequence>
<name>A0A8J4WCI9_9TREM</name>
<gene>
    <name evidence="2" type="ORF">PHET_11003</name>
</gene>
<dbReference type="OrthoDB" id="775356at2759"/>
<dbReference type="EMBL" id="LUCH01018092">
    <property type="protein sequence ID" value="KAF5394596.1"/>
    <property type="molecule type" value="Genomic_DNA"/>
</dbReference>
<dbReference type="Pfam" id="PF03836">
    <property type="entry name" value="RasGAP_C"/>
    <property type="match status" value="1"/>
</dbReference>
<accession>A0A8J4WCI9</accession>
<dbReference type="InterPro" id="IPR000593">
    <property type="entry name" value="RasGAP_C"/>
</dbReference>
<organism evidence="2 3">
    <name type="scientific">Paragonimus heterotremus</name>
    <dbReference type="NCBI Taxonomy" id="100268"/>
    <lineage>
        <taxon>Eukaryota</taxon>
        <taxon>Metazoa</taxon>
        <taxon>Spiralia</taxon>
        <taxon>Lophotrochozoa</taxon>
        <taxon>Platyhelminthes</taxon>
        <taxon>Trematoda</taxon>
        <taxon>Digenea</taxon>
        <taxon>Plagiorchiida</taxon>
        <taxon>Troglotremata</taxon>
        <taxon>Troglotrematidae</taxon>
        <taxon>Paragonimus</taxon>
    </lineage>
</organism>